<dbReference type="InterPro" id="IPR013545">
    <property type="entry name" value="T2SS_protein-GspG_C"/>
</dbReference>
<dbReference type="SUPFAM" id="SSF54523">
    <property type="entry name" value="Pili subunits"/>
    <property type="match status" value="1"/>
</dbReference>
<feature type="region of interest" description="Disordered" evidence="10">
    <location>
        <begin position="117"/>
        <end position="145"/>
    </location>
</feature>
<dbReference type="InterPro" id="IPR045584">
    <property type="entry name" value="Pilin-like"/>
</dbReference>
<dbReference type="InterPro" id="IPR012902">
    <property type="entry name" value="N_methyl_site"/>
</dbReference>
<evidence type="ECO:0000259" key="12">
    <source>
        <dbReference type="Pfam" id="PF08334"/>
    </source>
</evidence>
<keyword evidence="8 11" id="KW-1133">Transmembrane helix</keyword>
<dbReference type="Proteomes" id="UP000287330">
    <property type="component" value="Unassembled WGS sequence"/>
</dbReference>
<evidence type="ECO:0000256" key="6">
    <source>
        <dbReference type="ARBA" id="ARBA00022519"/>
    </source>
</evidence>
<dbReference type="InterPro" id="IPR010054">
    <property type="entry name" value="Type2_sec_GspG"/>
</dbReference>
<keyword evidence="6" id="KW-0997">Cell inner membrane</keyword>
<proteinExistence type="inferred from homology"/>
<dbReference type="PANTHER" id="PTHR30093">
    <property type="entry name" value="GENERAL SECRETION PATHWAY PROTEIN G"/>
    <property type="match status" value="1"/>
</dbReference>
<dbReference type="EMBL" id="PIPV01000004">
    <property type="protein sequence ID" value="RUO55025.1"/>
    <property type="molecule type" value="Genomic_DNA"/>
</dbReference>
<gene>
    <name evidence="13" type="primary">gspG</name>
    <name evidence="13" type="ORF">CWE25_06480</name>
</gene>
<dbReference type="Pfam" id="PF07963">
    <property type="entry name" value="N_methyl"/>
    <property type="match status" value="1"/>
</dbReference>
<dbReference type="PANTHER" id="PTHR30093:SF44">
    <property type="entry name" value="TYPE II SECRETION SYSTEM CORE PROTEIN G"/>
    <property type="match status" value="1"/>
</dbReference>
<organism evidence="13 14">
    <name type="scientific">Idiomarina fontislapidosi</name>
    <dbReference type="NCBI Taxonomy" id="263723"/>
    <lineage>
        <taxon>Bacteria</taxon>
        <taxon>Pseudomonadati</taxon>
        <taxon>Pseudomonadota</taxon>
        <taxon>Gammaproteobacteria</taxon>
        <taxon>Alteromonadales</taxon>
        <taxon>Idiomarinaceae</taxon>
        <taxon>Idiomarina</taxon>
    </lineage>
</organism>
<sequence length="145" mass="16160">MMRKNQGFSLVEIMVVIAIIGILATMILPNVLGSQEQANQQKVTADLVSLENALAQYHLDNGMFPTTEQGLEALVERPNVDPQPRNYRSGGYIQRLPQDPYGNDYMLLNPGEYDDVDIFSPGPDQQPGTDDDFGNWMIGQENESN</sequence>
<dbReference type="NCBIfam" id="TIGR02532">
    <property type="entry name" value="IV_pilin_GFxxxE"/>
    <property type="match status" value="1"/>
</dbReference>
<evidence type="ECO:0000256" key="11">
    <source>
        <dbReference type="SAM" id="Phobius"/>
    </source>
</evidence>
<evidence type="ECO:0000256" key="4">
    <source>
        <dbReference type="ARBA" id="ARBA00022475"/>
    </source>
</evidence>
<dbReference type="GO" id="GO:0005886">
    <property type="term" value="C:plasma membrane"/>
    <property type="evidence" value="ECO:0007669"/>
    <property type="project" value="UniProtKB-SubCell"/>
</dbReference>
<evidence type="ECO:0000256" key="10">
    <source>
        <dbReference type="SAM" id="MobiDB-lite"/>
    </source>
</evidence>
<evidence type="ECO:0000256" key="2">
    <source>
        <dbReference type="ARBA" id="ARBA00009984"/>
    </source>
</evidence>
<keyword evidence="9 11" id="KW-0472">Membrane</keyword>
<evidence type="ECO:0000256" key="7">
    <source>
        <dbReference type="ARBA" id="ARBA00022692"/>
    </source>
</evidence>
<keyword evidence="7 11" id="KW-0812">Transmembrane</keyword>
<keyword evidence="4" id="KW-1003">Cell membrane</keyword>
<dbReference type="GO" id="GO:0015627">
    <property type="term" value="C:type II protein secretion system complex"/>
    <property type="evidence" value="ECO:0007669"/>
    <property type="project" value="InterPro"/>
</dbReference>
<reference evidence="14" key="1">
    <citation type="journal article" date="2018" name="Front. Microbiol.">
        <title>Genome-Based Analysis Reveals the Taxonomy and Diversity of the Family Idiomarinaceae.</title>
        <authorList>
            <person name="Liu Y."/>
            <person name="Lai Q."/>
            <person name="Shao Z."/>
        </authorList>
    </citation>
    <scope>NUCLEOTIDE SEQUENCE [LARGE SCALE GENOMIC DNA]</scope>
    <source>
        <strain evidence="14">F23</strain>
    </source>
</reference>
<feature type="transmembrane region" description="Helical" evidence="11">
    <location>
        <begin position="7"/>
        <end position="28"/>
    </location>
</feature>
<dbReference type="InterPro" id="IPR000983">
    <property type="entry name" value="Bac_GSPG_pilin"/>
</dbReference>
<dbReference type="Gene3D" id="3.30.700.10">
    <property type="entry name" value="Glycoprotein, Type 4 Pilin"/>
    <property type="match status" value="1"/>
</dbReference>
<protein>
    <recommendedName>
        <fullName evidence="3">Type II secretion system core protein G</fullName>
    </recommendedName>
</protein>
<dbReference type="PROSITE" id="PS00409">
    <property type="entry name" value="PROKAR_NTER_METHYL"/>
    <property type="match status" value="1"/>
</dbReference>
<keyword evidence="5" id="KW-0488">Methylation</keyword>
<evidence type="ECO:0000313" key="13">
    <source>
        <dbReference type="EMBL" id="RUO55025.1"/>
    </source>
</evidence>
<dbReference type="Pfam" id="PF08334">
    <property type="entry name" value="T2SSG"/>
    <property type="match status" value="1"/>
</dbReference>
<comment type="caution">
    <text evidence="13">The sequence shown here is derived from an EMBL/GenBank/DDBJ whole genome shotgun (WGS) entry which is preliminary data.</text>
</comment>
<comment type="similarity">
    <text evidence="2">Belongs to the GSP G family.</text>
</comment>
<comment type="subcellular location">
    <subcellularLocation>
        <location evidence="1">Cell inner membrane</location>
        <topology evidence="1">Single-pass membrane protein</topology>
    </subcellularLocation>
</comment>
<evidence type="ECO:0000256" key="3">
    <source>
        <dbReference type="ARBA" id="ARBA00020042"/>
    </source>
</evidence>
<dbReference type="OrthoDB" id="9795612at2"/>
<evidence type="ECO:0000256" key="1">
    <source>
        <dbReference type="ARBA" id="ARBA00004377"/>
    </source>
</evidence>
<evidence type="ECO:0000256" key="8">
    <source>
        <dbReference type="ARBA" id="ARBA00022989"/>
    </source>
</evidence>
<feature type="domain" description="Type II secretion system protein GspG C-terminal" evidence="12">
    <location>
        <begin position="30"/>
        <end position="134"/>
    </location>
</feature>
<dbReference type="PRINTS" id="PR00813">
    <property type="entry name" value="BCTERIALGSPG"/>
</dbReference>
<keyword evidence="14" id="KW-1185">Reference proteome</keyword>
<dbReference type="GO" id="GO:0015628">
    <property type="term" value="P:protein secretion by the type II secretion system"/>
    <property type="evidence" value="ECO:0007669"/>
    <property type="project" value="InterPro"/>
</dbReference>
<name>A0A432Y258_9GAMM</name>
<accession>A0A432Y258</accession>
<feature type="region of interest" description="Disordered" evidence="10">
    <location>
        <begin position="79"/>
        <end position="98"/>
    </location>
</feature>
<dbReference type="RefSeq" id="WP_110574068.1">
    <property type="nucleotide sequence ID" value="NZ_PIPV01000004.1"/>
</dbReference>
<evidence type="ECO:0000256" key="9">
    <source>
        <dbReference type="ARBA" id="ARBA00023136"/>
    </source>
</evidence>
<evidence type="ECO:0000313" key="14">
    <source>
        <dbReference type="Proteomes" id="UP000287330"/>
    </source>
</evidence>
<dbReference type="AlphaFoldDB" id="A0A432Y258"/>
<evidence type="ECO:0000256" key="5">
    <source>
        <dbReference type="ARBA" id="ARBA00022481"/>
    </source>
</evidence>
<dbReference type="NCBIfam" id="TIGR01710">
    <property type="entry name" value="typeII_sec_gspG"/>
    <property type="match status" value="1"/>
</dbReference>